<keyword evidence="4 6" id="KW-1133">Transmembrane helix</keyword>
<evidence type="ECO:0000259" key="7">
    <source>
        <dbReference type="Pfam" id="PF00892"/>
    </source>
</evidence>
<evidence type="ECO:0000256" key="1">
    <source>
        <dbReference type="ARBA" id="ARBA00004141"/>
    </source>
</evidence>
<dbReference type="OrthoDB" id="9810818at2"/>
<dbReference type="InterPro" id="IPR050638">
    <property type="entry name" value="AA-Vitamin_Transporters"/>
</dbReference>
<feature type="transmembrane region" description="Helical" evidence="6">
    <location>
        <begin position="151"/>
        <end position="171"/>
    </location>
</feature>
<evidence type="ECO:0000256" key="4">
    <source>
        <dbReference type="ARBA" id="ARBA00022989"/>
    </source>
</evidence>
<keyword evidence="9" id="KW-1185">Reference proteome</keyword>
<dbReference type="PANTHER" id="PTHR32322">
    <property type="entry name" value="INNER MEMBRANE TRANSPORTER"/>
    <property type="match status" value="1"/>
</dbReference>
<dbReference type="PANTHER" id="PTHR32322:SF2">
    <property type="entry name" value="EAMA DOMAIN-CONTAINING PROTEIN"/>
    <property type="match status" value="1"/>
</dbReference>
<sequence>MKTSVKGFFFLVGATSLWGISGTVAKILFNRQVNPMHLVTIRLTLSFLVLLAYLALWKPHLLRVKKTDLPYLAVLGTAGIALVQFSYLFTISQTNVATAVFLQYLAPGIVAAYAFLFQGEKMGPAKLLALLLTAGGGYLIVNGAPGGGLAVNLPGLVSGLVSAASLAFYTLYGKKGLTTLNPWTMLLYCFGFGALVWNIFQPPWIAMAGHSATEWLFFLYIAVFATVLPFGFYFCGLNYLTPVITGLTGTLEPVVAAVVAFLVLGESLYPLQLAGCSMILAGVIAIQCFPKQEELYIVKSVKREG</sequence>
<reference evidence="9" key="1">
    <citation type="submission" date="2016-11" db="EMBL/GenBank/DDBJ databases">
        <authorList>
            <person name="Varghese N."/>
            <person name="Submissions S."/>
        </authorList>
    </citation>
    <scope>NUCLEOTIDE SEQUENCE [LARGE SCALE GENOMIC DNA]</scope>
    <source>
        <strain evidence="9">DSM 12395</strain>
    </source>
</reference>
<comment type="subcellular location">
    <subcellularLocation>
        <location evidence="1">Membrane</location>
        <topology evidence="1">Multi-pass membrane protein</topology>
    </subcellularLocation>
</comment>
<feature type="transmembrane region" description="Helical" evidence="6">
    <location>
        <begin position="35"/>
        <end position="57"/>
    </location>
</feature>
<comment type="similarity">
    <text evidence="2">Belongs to the EamA transporter family.</text>
</comment>
<gene>
    <name evidence="8" type="ORF">SAMN02745133_00592</name>
</gene>
<feature type="transmembrane region" description="Helical" evidence="6">
    <location>
        <begin position="215"/>
        <end position="236"/>
    </location>
</feature>
<feature type="domain" description="EamA" evidence="7">
    <location>
        <begin position="6"/>
        <end position="141"/>
    </location>
</feature>
<dbReference type="InterPro" id="IPR037185">
    <property type="entry name" value="EmrE-like"/>
</dbReference>
<dbReference type="InterPro" id="IPR000620">
    <property type="entry name" value="EamA_dom"/>
</dbReference>
<dbReference type="SUPFAM" id="SSF103481">
    <property type="entry name" value="Multidrug resistance efflux transporter EmrE"/>
    <property type="match status" value="2"/>
</dbReference>
<name>A0A1M4U5W1_9FIRM</name>
<feature type="transmembrane region" description="Helical" evidence="6">
    <location>
        <begin position="243"/>
        <end position="263"/>
    </location>
</feature>
<feature type="transmembrane region" description="Helical" evidence="6">
    <location>
        <begin position="69"/>
        <end position="90"/>
    </location>
</feature>
<dbReference type="GO" id="GO:0016020">
    <property type="term" value="C:membrane"/>
    <property type="evidence" value="ECO:0007669"/>
    <property type="project" value="UniProtKB-SubCell"/>
</dbReference>
<organism evidence="8 9">
    <name type="scientific">Desulforamulus putei DSM 12395</name>
    <dbReference type="NCBI Taxonomy" id="1121429"/>
    <lineage>
        <taxon>Bacteria</taxon>
        <taxon>Bacillati</taxon>
        <taxon>Bacillota</taxon>
        <taxon>Clostridia</taxon>
        <taxon>Eubacteriales</taxon>
        <taxon>Peptococcaceae</taxon>
        <taxon>Desulforamulus</taxon>
    </lineage>
</organism>
<proteinExistence type="inferred from homology"/>
<feature type="transmembrane region" description="Helical" evidence="6">
    <location>
        <begin position="96"/>
        <end position="115"/>
    </location>
</feature>
<evidence type="ECO:0000313" key="8">
    <source>
        <dbReference type="EMBL" id="SHE52075.1"/>
    </source>
</evidence>
<dbReference type="AlphaFoldDB" id="A0A1M4U5W1"/>
<feature type="transmembrane region" description="Helical" evidence="6">
    <location>
        <begin position="183"/>
        <end position="200"/>
    </location>
</feature>
<dbReference type="Pfam" id="PF00892">
    <property type="entry name" value="EamA"/>
    <property type="match status" value="2"/>
</dbReference>
<dbReference type="Proteomes" id="UP000184148">
    <property type="component" value="Unassembled WGS sequence"/>
</dbReference>
<dbReference type="RefSeq" id="WP_073235457.1">
    <property type="nucleotide sequence ID" value="NZ_FQUY01000002.1"/>
</dbReference>
<dbReference type="STRING" id="1121429.SAMN02745133_00592"/>
<evidence type="ECO:0000256" key="2">
    <source>
        <dbReference type="ARBA" id="ARBA00007362"/>
    </source>
</evidence>
<feature type="transmembrane region" description="Helical" evidence="6">
    <location>
        <begin position="269"/>
        <end position="289"/>
    </location>
</feature>
<keyword evidence="5 6" id="KW-0472">Membrane</keyword>
<evidence type="ECO:0000256" key="5">
    <source>
        <dbReference type="ARBA" id="ARBA00023136"/>
    </source>
</evidence>
<dbReference type="EMBL" id="FQUY01000002">
    <property type="protein sequence ID" value="SHE52075.1"/>
    <property type="molecule type" value="Genomic_DNA"/>
</dbReference>
<evidence type="ECO:0000256" key="6">
    <source>
        <dbReference type="SAM" id="Phobius"/>
    </source>
</evidence>
<keyword evidence="3 6" id="KW-0812">Transmembrane</keyword>
<protein>
    <submittedName>
        <fullName evidence="8">Threonine/homoserine efflux transporter RhtA</fullName>
    </submittedName>
</protein>
<evidence type="ECO:0000313" key="9">
    <source>
        <dbReference type="Proteomes" id="UP000184148"/>
    </source>
</evidence>
<feature type="domain" description="EamA" evidence="7">
    <location>
        <begin position="154"/>
        <end position="286"/>
    </location>
</feature>
<evidence type="ECO:0000256" key="3">
    <source>
        <dbReference type="ARBA" id="ARBA00022692"/>
    </source>
</evidence>
<feature type="transmembrane region" description="Helical" evidence="6">
    <location>
        <begin position="127"/>
        <end position="145"/>
    </location>
</feature>
<accession>A0A1M4U5W1</accession>